<sequence length="274" mass="29748">VSQNSFSGNQFILRVHSPRCAAQAKPGSFAHITCDTDFPMRRPLSIMRANTTQGWLEFLYKPVGQGLAKLSKHSKGYSISVLGPIGNGFDLDVNKPNVLAIGGGVGIPPMVFLSERYRLDDRFRLLVLMGSRVPFPFELTTGKRLEEFPSSAKSSLSLMESWGVVSRLASEAKYPGCFQGFVTELADHWLKKQSPKQIAKVQIVGCGPSAMLKATAELARAYKIPCQIALEEFMACGVGGCAGCTVLVETDNGPAMKRVCVDGPVFDAHQVYPT</sequence>
<dbReference type="GO" id="GO:0006221">
    <property type="term" value="P:pyrimidine nucleotide biosynthetic process"/>
    <property type="evidence" value="ECO:0007669"/>
    <property type="project" value="InterPro"/>
</dbReference>
<protein>
    <recommendedName>
        <fullName evidence="11">Dihydroorotate dehydrogenase electron transfer subunit iron-sulphur cluster binding domain-containing protein</fullName>
    </recommendedName>
</protein>
<accession>A0A381REH7</accession>
<gene>
    <name evidence="12" type="ORF">METZ01_LOCUS43046</name>
</gene>
<feature type="domain" description="Dihydroorotate dehydrogenase electron transfer subunit iron-sulphur cluster binding" evidence="11">
    <location>
        <begin position="231"/>
        <end position="271"/>
    </location>
</feature>
<feature type="non-terminal residue" evidence="12">
    <location>
        <position position="1"/>
    </location>
</feature>
<dbReference type="Gene3D" id="3.40.50.80">
    <property type="entry name" value="Nucleotide-binding domain of ferredoxin-NADP reductase (FNR) module"/>
    <property type="match status" value="1"/>
</dbReference>
<proteinExistence type="inferred from homology"/>
<dbReference type="Gene3D" id="2.10.240.10">
    <property type="entry name" value="Dihydroorotate dehydrogenase, electron transfer subunit"/>
    <property type="match status" value="1"/>
</dbReference>
<dbReference type="PANTHER" id="PTHR43513">
    <property type="entry name" value="DIHYDROOROTATE DEHYDROGENASE B (NAD(+)), ELECTRON TRANSFER SUBUNIT"/>
    <property type="match status" value="1"/>
</dbReference>
<keyword evidence="9" id="KW-0411">Iron-sulfur</keyword>
<keyword evidence="8" id="KW-0408">Iron</keyword>
<dbReference type="SUPFAM" id="SSF63380">
    <property type="entry name" value="Riboflavin synthase domain-like"/>
    <property type="match status" value="1"/>
</dbReference>
<dbReference type="InterPro" id="IPR050353">
    <property type="entry name" value="PyrK_electron_transfer"/>
</dbReference>
<dbReference type="InterPro" id="IPR012165">
    <property type="entry name" value="Cyt_c3_hydrogenase_gsu"/>
</dbReference>
<dbReference type="InterPro" id="IPR039261">
    <property type="entry name" value="FNR_nucleotide-bd"/>
</dbReference>
<dbReference type="PANTHER" id="PTHR43513:SF3">
    <property type="entry name" value="DIHYDROOROTATE DEHYDROGENASE B (NAD(+)), ELECTRON TRANSFER SUBUNIT-RELATED"/>
    <property type="match status" value="1"/>
</dbReference>
<keyword evidence="2" id="KW-0813">Transport</keyword>
<evidence type="ECO:0000256" key="7">
    <source>
        <dbReference type="ARBA" id="ARBA00022982"/>
    </source>
</evidence>
<evidence type="ECO:0000259" key="11">
    <source>
        <dbReference type="Pfam" id="PF10418"/>
    </source>
</evidence>
<evidence type="ECO:0000256" key="10">
    <source>
        <dbReference type="ARBA" id="ARBA00034078"/>
    </source>
</evidence>
<dbReference type="AlphaFoldDB" id="A0A381REH7"/>
<dbReference type="SUPFAM" id="SSF52343">
    <property type="entry name" value="Ferredoxin reductase-like, C-terminal NADP-linked domain"/>
    <property type="match status" value="1"/>
</dbReference>
<dbReference type="CDD" id="cd06218">
    <property type="entry name" value="DHOD_e_trans"/>
    <property type="match status" value="1"/>
</dbReference>
<dbReference type="GO" id="GO:0051537">
    <property type="term" value="F:2 iron, 2 sulfur cluster binding"/>
    <property type="evidence" value="ECO:0007669"/>
    <property type="project" value="UniProtKB-KW"/>
</dbReference>
<evidence type="ECO:0000313" key="12">
    <source>
        <dbReference type="EMBL" id="SUZ90192.1"/>
    </source>
</evidence>
<dbReference type="GO" id="GO:0050660">
    <property type="term" value="F:flavin adenine dinucleotide binding"/>
    <property type="evidence" value="ECO:0007669"/>
    <property type="project" value="InterPro"/>
</dbReference>
<evidence type="ECO:0000256" key="6">
    <source>
        <dbReference type="ARBA" id="ARBA00022827"/>
    </source>
</evidence>
<dbReference type="InterPro" id="IPR019480">
    <property type="entry name" value="Dihydroorotate_DH_Fe-S-bd"/>
</dbReference>
<evidence type="ECO:0000256" key="2">
    <source>
        <dbReference type="ARBA" id="ARBA00022448"/>
    </source>
</evidence>
<evidence type="ECO:0000256" key="9">
    <source>
        <dbReference type="ARBA" id="ARBA00023014"/>
    </source>
</evidence>
<keyword evidence="7" id="KW-0249">Electron transport</keyword>
<reference evidence="12" key="1">
    <citation type="submission" date="2018-05" db="EMBL/GenBank/DDBJ databases">
        <authorList>
            <person name="Lanie J.A."/>
            <person name="Ng W.-L."/>
            <person name="Kazmierczak K.M."/>
            <person name="Andrzejewski T.M."/>
            <person name="Davidsen T.M."/>
            <person name="Wayne K.J."/>
            <person name="Tettelin H."/>
            <person name="Glass J.I."/>
            <person name="Rusch D."/>
            <person name="Podicherti R."/>
            <person name="Tsui H.-C.T."/>
            <person name="Winkler M.E."/>
        </authorList>
    </citation>
    <scope>NUCLEOTIDE SEQUENCE</scope>
</reference>
<dbReference type="EMBL" id="UINC01001874">
    <property type="protein sequence ID" value="SUZ90192.1"/>
    <property type="molecule type" value="Genomic_DNA"/>
</dbReference>
<dbReference type="PIRSF" id="PIRSF006816">
    <property type="entry name" value="Cyc3_hyd_g"/>
    <property type="match status" value="1"/>
</dbReference>
<evidence type="ECO:0000256" key="8">
    <source>
        <dbReference type="ARBA" id="ARBA00023004"/>
    </source>
</evidence>
<keyword evidence="6" id="KW-0274">FAD</keyword>
<dbReference type="Pfam" id="PF10418">
    <property type="entry name" value="DHODB_Fe-S_bind"/>
    <property type="match status" value="1"/>
</dbReference>
<evidence type="ECO:0000256" key="1">
    <source>
        <dbReference type="ARBA" id="ARBA00006422"/>
    </source>
</evidence>
<dbReference type="GO" id="GO:0046872">
    <property type="term" value="F:metal ion binding"/>
    <property type="evidence" value="ECO:0007669"/>
    <property type="project" value="UniProtKB-KW"/>
</dbReference>
<name>A0A381REH7_9ZZZZ</name>
<keyword evidence="5" id="KW-0479">Metal-binding</keyword>
<dbReference type="Gene3D" id="2.40.30.10">
    <property type="entry name" value="Translation factors"/>
    <property type="match status" value="1"/>
</dbReference>
<comment type="cofactor">
    <cofactor evidence="10">
        <name>[2Fe-2S] cluster</name>
        <dbReference type="ChEBI" id="CHEBI:190135"/>
    </cofactor>
</comment>
<dbReference type="InterPro" id="IPR017938">
    <property type="entry name" value="Riboflavin_synthase-like_b-brl"/>
</dbReference>
<keyword evidence="3" id="KW-0285">Flavoprotein</keyword>
<evidence type="ECO:0000256" key="4">
    <source>
        <dbReference type="ARBA" id="ARBA00022714"/>
    </source>
</evidence>
<evidence type="ECO:0000256" key="3">
    <source>
        <dbReference type="ARBA" id="ARBA00022630"/>
    </source>
</evidence>
<organism evidence="12">
    <name type="scientific">marine metagenome</name>
    <dbReference type="NCBI Taxonomy" id="408172"/>
    <lineage>
        <taxon>unclassified sequences</taxon>
        <taxon>metagenomes</taxon>
        <taxon>ecological metagenomes</taxon>
    </lineage>
</organism>
<evidence type="ECO:0000256" key="5">
    <source>
        <dbReference type="ARBA" id="ARBA00022723"/>
    </source>
</evidence>
<dbReference type="InterPro" id="IPR037117">
    <property type="entry name" value="Dihydroorotate_DH_ele_sf"/>
</dbReference>
<comment type="similarity">
    <text evidence="1">Belongs to the PyrK family.</text>
</comment>
<keyword evidence="4" id="KW-0001">2Fe-2S</keyword>